<keyword evidence="1" id="KW-0812">Transmembrane</keyword>
<evidence type="ECO:0000256" key="1">
    <source>
        <dbReference type="SAM" id="Phobius"/>
    </source>
</evidence>
<feature type="transmembrane region" description="Helical" evidence="1">
    <location>
        <begin position="122"/>
        <end position="145"/>
    </location>
</feature>
<organism evidence="2 3">
    <name type="scientific">Thelonectria olida</name>
    <dbReference type="NCBI Taxonomy" id="1576542"/>
    <lineage>
        <taxon>Eukaryota</taxon>
        <taxon>Fungi</taxon>
        <taxon>Dikarya</taxon>
        <taxon>Ascomycota</taxon>
        <taxon>Pezizomycotina</taxon>
        <taxon>Sordariomycetes</taxon>
        <taxon>Hypocreomycetidae</taxon>
        <taxon>Hypocreales</taxon>
        <taxon>Nectriaceae</taxon>
        <taxon>Thelonectria</taxon>
    </lineage>
</organism>
<reference evidence="2 3" key="1">
    <citation type="journal article" date="2021" name="Nat. Commun.">
        <title>Genetic determinants of endophytism in the Arabidopsis root mycobiome.</title>
        <authorList>
            <person name="Mesny F."/>
            <person name="Miyauchi S."/>
            <person name="Thiergart T."/>
            <person name="Pickel B."/>
            <person name="Atanasova L."/>
            <person name="Karlsson M."/>
            <person name="Huettel B."/>
            <person name="Barry K.W."/>
            <person name="Haridas S."/>
            <person name="Chen C."/>
            <person name="Bauer D."/>
            <person name="Andreopoulos W."/>
            <person name="Pangilinan J."/>
            <person name="LaButti K."/>
            <person name="Riley R."/>
            <person name="Lipzen A."/>
            <person name="Clum A."/>
            <person name="Drula E."/>
            <person name="Henrissat B."/>
            <person name="Kohler A."/>
            <person name="Grigoriev I.V."/>
            <person name="Martin F.M."/>
            <person name="Hacquard S."/>
        </authorList>
    </citation>
    <scope>NUCLEOTIDE SEQUENCE [LARGE SCALE GENOMIC DNA]</scope>
    <source>
        <strain evidence="2 3">MPI-CAGE-CH-0241</strain>
    </source>
</reference>
<accession>A0A9P8W9I9</accession>
<keyword evidence="3" id="KW-1185">Reference proteome</keyword>
<evidence type="ECO:0008006" key="4">
    <source>
        <dbReference type="Google" id="ProtNLM"/>
    </source>
</evidence>
<evidence type="ECO:0000313" key="2">
    <source>
        <dbReference type="EMBL" id="KAH6893019.1"/>
    </source>
</evidence>
<feature type="transmembrane region" description="Helical" evidence="1">
    <location>
        <begin position="85"/>
        <end position="110"/>
    </location>
</feature>
<name>A0A9P8W9I9_9HYPO</name>
<dbReference type="EMBL" id="JAGPYM010000006">
    <property type="protein sequence ID" value="KAH6893019.1"/>
    <property type="molecule type" value="Genomic_DNA"/>
</dbReference>
<feature type="transmembrane region" description="Helical" evidence="1">
    <location>
        <begin position="54"/>
        <end position="73"/>
    </location>
</feature>
<keyword evidence="1" id="KW-0472">Membrane</keyword>
<keyword evidence="1" id="KW-1133">Transmembrane helix</keyword>
<evidence type="ECO:0000313" key="3">
    <source>
        <dbReference type="Proteomes" id="UP000777438"/>
    </source>
</evidence>
<feature type="transmembrane region" description="Helical" evidence="1">
    <location>
        <begin position="21"/>
        <end position="42"/>
    </location>
</feature>
<dbReference type="AlphaFoldDB" id="A0A9P8W9I9"/>
<dbReference type="Proteomes" id="UP000777438">
    <property type="component" value="Unassembled WGS sequence"/>
</dbReference>
<gene>
    <name evidence="2" type="ORF">B0T10DRAFT_481275</name>
</gene>
<comment type="caution">
    <text evidence="2">The sequence shown here is derived from an EMBL/GenBank/DDBJ whole genome shotgun (WGS) entry which is preliminary data.</text>
</comment>
<protein>
    <recommendedName>
        <fullName evidence="4">MARVEL domain-containing protein</fullName>
    </recommendedName>
</protein>
<proteinExistence type="predicted"/>
<sequence length="184" mass="20927">MDRIKDFFHSRWFDTHYKTKVHIGQIALVILIIALTGARIATKPKGMTTTRSDTLAITMSIKTIVVLCYQLITEHVSKYKRWGSLKAYAVLNTLEIVFWFVVVIITFMGISKYCKGANCAMSFFVSLTAIALMALAFWTSVASWLNHRYFKRYGVHRGDALPQQRPDYGYPVVDSSASSQSVRK</sequence>
<dbReference type="OrthoDB" id="3436860at2759"/>